<gene>
    <name evidence="2" type="ORF">B0H16DRAFT_1903337</name>
</gene>
<organism evidence="2 3">
    <name type="scientific">Mycena metata</name>
    <dbReference type="NCBI Taxonomy" id="1033252"/>
    <lineage>
        <taxon>Eukaryota</taxon>
        <taxon>Fungi</taxon>
        <taxon>Dikarya</taxon>
        <taxon>Basidiomycota</taxon>
        <taxon>Agaricomycotina</taxon>
        <taxon>Agaricomycetes</taxon>
        <taxon>Agaricomycetidae</taxon>
        <taxon>Agaricales</taxon>
        <taxon>Marasmiineae</taxon>
        <taxon>Mycenaceae</taxon>
        <taxon>Mycena</taxon>
    </lineage>
</organism>
<dbReference type="EMBL" id="JARKIB010000586">
    <property type="protein sequence ID" value="KAJ7698523.1"/>
    <property type="molecule type" value="Genomic_DNA"/>
</dbReference>
<evidence type="ECO:0000313" key="3">
    <source>
        <dbReference type="Proteomes" id="UP001215598"/>
    </source>
</evidence>
<feature type="compositionally biased region" description="Polar residues" evidence="1">
    <location>
        <begin position="1"/>
        <end position="16"/>
    </location>
</feature>
<comment type="caution">
    <text evidence="2">The sequence shown here is derived from an EMBL/GenBank/DDBJ whole genome shotgun (WGS) entry which is preliminary data.</text>
</comment>
<name>A0AAD7GK43_9AGAR</name>
<dbReference type="Proteomes" id="UP001215598">
    <property type="component" value="Unassembled WGS sequence"/>
</dbReference>
<evidence type="ECO:0000313" key="2">
    <source>
        <dbReference type="EMBL" id="KAJ7698523.1"/>
    </source>
</evidence>
<accession>A0AAD7GK43</accession>
<reference evidence="2" key="1">
    <citation type="submission" date="2023-03" db="EMBL/GenBank/DDBJ databases">
        <title>Massive genome expansion in bonnet fungi (Mycena s.s.) driven by repeated elements and novel gene families across ecological guilds.</title>
        <authorList>
            <consortium name="Lawrence Berkeley National Laboratory"/>
            <person name="Harder C.B."/>
            <person name="Miyauchi S."/>
            <person name="Viragh M."/>
            <person name="Kuo A."/>
            <person name="Thoen E."/>
            <person name="Andreopoulos B."/>
            <person name="Lu D."/>
            <person name="Skrede I."/>
            <person name="Drula E."/>
            <person name="Henrissat B."/>
            <person name="Morin E."/>
            <person name="Kohler A."/>
            <person name="Barry K."/>
            <person name="LaButti K."/>
            <person name="Morin E."/>
            <person name="Salamov A."/>
            <person name="Lipzen A."/>
            <person name="Mereny Z."/>
            <person name="Hegedus B."/>
            <person name="Baldrian P."/>
            <person name="Stursova M."/>
            <person name="Weitz H."/>
            <person name="Taylor A."/>
            <person name="Grigoriev I.V."/>
            <person name="Nagy L.G."/>
            <person name="Martin F."/>
            <person name="Kauserud H."/>
        </authorList>
    </citation>
    <scope>NUCLEOTIDE SEQUENCE</scope>
    <source>
        <strain evidence="2">CBHHK182m</strain>
    </source>
</reference>
<feature type="region of interest" description="Disordered" evidence="1">
    <location>
        <begin position="1"/>
        <end position="58"/>
    </location>
</feature>
<keyword evidence="3" id="KW-1185">Reference proteome</keyword>
<proteinExistence type="predicted"/>
<protein>
    <submittedName>
        <fullName evidence="2">Uncharacterized protein</fullName>
    </submittedName>
</protein>
<evidence type="ECO:0000256" key="1">
    <source>
        <dbReference type="SAM" id="MobiDB-lite"/>
    </source>
</evidence>
<dbReference type="AlphaFoldDB" id="A0AAD7GK43"/>
<feature type="compositionally biased region" description="Basic and acidic residues" evidence="1">
    <location>
        <begin position="37"/>
        <end position="58"/>
    </location>
</feature>
<sequence length="198" mass="21433">MKNESTNNSKAISSCDFQPVPFQKARPASSSSNTTTGDKDKDKDKDKDGRQKEQAERETMRESFYALISSLRRVASLSLSHLPFVLTTKLTGCLPHAQHSIRCKAYASHYTPFNLAKLTLEMGDATGKIGIIIGPTLHGLPPHTPLDSSDTCFALDIIVSSSYGFSLGAIRKWALEAGEALTVAIGRDAAFCAVPTWA</sequence>